<feature type="transmembrane region" description="Helical" evidence="1">
    <location>
        <begin position="102"/>
        <end position="123"/>
    </location>
</feature>
<feature type="transmembrane region" description="Helical" evidence="1">
    <location>
        <begin position="6"/>
        <end position="29"/>
    </location>
</feature>
<dbReference type="Proteomes" id="UP000824260">
    <property type="component" value="Unassembled WGS sequence"/>
</dbReference>
<accession>A0A9D0ZQ84</accession>
<name>A0A9D0ZQ84_9FIRM</name>
<dbReference type="Gene3D" id="1.10.1760.20">
    <property type="match status" value="1"/>
</dbReference>
<protein>
    <submittedName>
        <fullName evidence="2">ECF transporter S component</fullName>
    </submittedName>
</protein>
<proteinExistence type="predicted"/>
<keyword evidence="1" id="KW-1133">Transmembrane helix</keyword>
<gene>
    <name evidence="2" type="ORF">IAA52_11060</name>
</gene>
<sequence length="172" mass="18505">MNARRLTTNAVGIALFVLLSYVSIDLAFLKLTFASFPIIVSSLLFGWVDGIAVGAIGEFIHQLLTYGLTPTTVLWMIPAFARGLIIGLYAQKHGFELSMKQTAAIVLVSSLVVTALNTIVLYLDAAIVGYPTGLNFARIVLRFVSSVVMAAIYTAISPQAVRLIRKSGAGKR</sequence>
<evidence type="ECO:0000313" key="2">
    <source>
        <dbReference type="EMBL" id="HIQ83626.1"/>
    </source>
</evidence>
<comment type="caution">
    <text evidence="2">The sequence shown here is derived from an EMBL/GenBank/DDBJ whole genome shotgun (WGS) entry which is preliminary data.</text>
</comment>
<evidence type="ECO:0000313" key="3">
    <source>
        <dbReference type="Proteomes" id="UP000824260"/>
    </source>
</evidence>
<reference evidence="2" key="2">
    <citation type="journal article" date="2021" name="PeerJ">
        <title>Extensive microbial diversity within the chicken gut microbiome revealed by metagenomics and culture.</title>
        <authorList>
            <person name="Gilroy R."/>
            <person name="Ravi A."/>
            <person name="Getino M."/>
            <person name="Pursley I."/>
            <person name="Horton D.L."/>
            <person name="Alikhan N.F."/>
            <person name="Baker D."/>
            <person name="Gharbi K."/>
            <person name="Hall N."/>
            <person name="Watson M."/>
            <person name="Adriaenssens E.M."/>
            <person name="Foster-Nyarko E."/>
            <person name="Jarju S."/>
            <person name="Secka A."/>
            <person name="Antonio M."/>
            <person name="Oren A."/>
            <person name="Chaudhuri R.R."/>
            <person name="La Ragione R."/>
            <person name="Hildebrand F."/>
            <person name="Pallen M.J."/>
        </authorList>
    </citation>
    <scope>NUCLEOTIDE SEQUENCE</scope>
    <source>
        <strain evidence="2">ChiSjej6B24-2974</strain>
    </source>
</reference>
<dbReference type="EMBL" id="DVFZ01000103">
    <property type="protein sequence ID" value="HIQ83626.1"/>
    <property type="molecule type" value="Genomic_DNA"/>
</dbReference>
<keyword evidence="1" id="KW-0472">Membrane</keyword>
<dbReference type="Pfam" id="PF12822">
    <property type="entry name" value="ECF_trnsprt"/>
    <property type="match status" value="1"/>
</dbReference>
<reference evidence="2" key="1">
    <citation type="submission" date="2020-10" db="EMBL/GenBank/DDBJ databases">
        <authorList>
            <person name="Gilroy R."/>
        </authorList>
    </citation>
    <scope>NUCLEOTIDE SEQUENCE</scope>
    <source>
        <strain evidence="2">ChiSjej6B24-2974</strain>
    </source>
</reference>
<feature type="transmembrane region" description="Helical" evidence="1">
    <location>
        <begin position="36"/>
        <end position="60"/>
    </location>
</feature>
<dbReference type="InterPro" id="IPR024529">
    <property type="entry name" value="ECF_trnsprt_substrate-spec"/>
</dbReference>
<feature type="transmembrane region" description="Helical" evidence="1">
    <location>
        <begin position="135"/>
        <end position="156"/>
    </location>
</feature>
<organism evidence="2 3">
    <name type="scientific">Candidatus Pullichristensenella stercorigallinarum</name>
    <dbReference type="NCBI Taxonomy" id="2840909"/>
    <lineage>
        <taxon>Bacteria</taxon>
        <taxon>Bacillati</taxon>
        <taxon>Bacillota</taxon>
        <taxon>Clostridia</taxon>
        <taxon>Candidatus Pullichristensenella</taxon>
    </lineage>
</organism>
<keyword evidence="1" id="KW-0812">Transmembrane</keyword>
<evidence type="ECO:0000256" key="1">
    <source>
        <dbReference type="SAM" id="Phobius"/>
    </source>
</evidence>
<dbReference type="AlphaFoldDB" id="A0A9D0ZQ84"/>
<dbReference type="GO" id="GO:0022857">
    <property type="term" value="F:transmembrane transporter activity"/>
    <property type="evidence" value="ECO:0007669"/>
    <property type="project" value="InterPro"/>
</dbReference>
<feature type="transmembrane region" description="Helical" evidence="1">
    <location>
        <begin position="72"/>
        <end position="90"/>
    </location>
</feature>